<proteinExistence type="predicted"/>
<accession>S4PRZ4</accession>
<dbReference type="EMBL" id="GAIX01014308">
    <property type="protein sequence ID" value="JAA78252.1"/>
    <property type="molecule type" value="Transcribed_RNA"/>
</dbReference>
<sequence>MVLRGIGSIKNLASILWVKYYKCLLNRHNFYFLFLYAITPRGKRCAILHTVVPRGTYLSESRGSNPGVTTVLTTTPVRSSVGMGKFGPFKVATAFMHV</sequence>
<name>S4PRZ4_9NEOP</name>
<dbReference type="AlphaFoldDB" id="S4PRZ4"/>
<evidence type="ECO:0000313" key="1">
    <source>
        <dbReference type="EMBL" id="JAA78252.1"/>
    </source>
</evidence>
<protein>
    <submittedName>
        <fullName evidence="1">Uncharacterized protein</fullName>
    </submittedName>
</protein>
<reference evidence="1" key="2">
    <citation type="submission" date="2013-05" db="EMBL/GenBank/DDBJ databases">
        <authorList>
            <person name="Carter J.-M."/>
            <person name="Baker S.C."/>
            <person name="Pink R."/>
            <person name="Carter D.R.F."/>
            <person name="Collins A."/>
            <person name="Tomlin J."/>
            <person name="Gibbs M."/>
            <person name="Breuker C.J."/>
        </authorList>
    </citation>
    <scope>NUCLEOTIDE SEQUENCE</scope>
    <source>
        <tissue evidence="1">Ovary</tissue>
    </source>
</reference>
<organism evidence="1">
    <name type="scientific">Pararge aegeria</name>
    <name type="common">speckled wood butterfly</name>
    <dbReference type="NCBI Taxonomy" id="116150"/>
    <lineage>
        <taxon>Eukaryota</taxon>
        <taxon>Metazoa</taxon>
        <taxon>Ecdysozoa</taxon>
        <taxon>Arthropoda</taxon>
        <taxon>Hexapoda</taxon>
        <taxon>Insecta</taxon>
        <taxon>Pterygota</taxon>
        <taxon>Neoptera</taxon>
        <taxon>Endopterygota</taxon>
        <taxon>Lepidoptera</taxon>
        <taxon>Glossata</taxon>
        <taxon>Ditrysia</taxon>
        <taxon>Papilionoidea</taxon>
        <taxon>Nymphalidae</taxon>
        <taxon>Satyrinae</taxon>
        <taxon>Satyrini</taxon>
        <taxon>Parargina</taxon>
        <taxon>Pararge</taxon>
    </lineage>
</organism>
<reference evidence="1" key="1">
    <citation type="journal article" date="2013" name="BMC Genomics">
        <title>Unscrambling butterfly oogenesis.</title>
        <authorList>
            <person name="Carter J.M."/>
            <person name="Baker S.C."/>
            <person name="Pink R."/>
            <person name="Carter D.R."/>
            <person name="Collins A."/>
            <person name="Tomlin J."/>
            <person name="Gibbs M."/>
            <person name="Breuker C.J."/>
        </authorList>
    </citation>
    <scope>NUCLEOTIDE SEQUENCE</scope>
    <source>
        <tissue evidence="1">Ovary</tissue>
    </source>
</reference>